<proteinExistence type="predicted"/>
<feature type="signal peptide" evidence="2">
    <location>
        <begin position="1"/>
        <end position="27"/>
    </location>
</feature>
<evidence type="ECO:0000256" key="1">
    <source>
        <dbReference type="SAM" id="MobiDB-lite"/>
    </source>
</evidence>
<dbReference type="Proteomes" id="UP000409147">
    <property type="component" value="Unassembled WGS sequence"/>
</dbReference>
<evidence type="ECO:0000313" key="5">
    <source>
        <dbReference type="Proteomes" id="UP000409147"/>
    </source>
</evidence>
<dbReference type="SUPFAM" id="SSF49373">
    <property type="entry name" value="Invasin/intimin cell-adhesion fragments"/>
    <property type="match status" value="3"/>
</dbReference>
<dbReference type="InterPro" id="IPR008964">
    <property type="entry name" value="Invasin/intimin_cell_adhesion"/>
</dbReference>
<dbReference type="SUPFAM" id="SSF52058">
    <property type="entry name" value="L domain-like"/>
    <property type="match status" value="1"/>
</dbReference>
<dbReference type="InterPro" id="IPR053139">
    <property type="entry name" value="Surface_bspA-like"/>
</dbReference>
<keyword evidence="2" id="KW-0732">Signal</keyword>
<dbReference type="InterPro" id="IPR032675">
    <property type="entry name" value="LRR_dom_sf"/>
</dbReference>
<dbReference type="PANTHER" id="PTHR45661">
    <property type="entry name" value="SURFACE ANTIGEN"/>
    <property type="match status" value="1"/>
</dbReference>
<protein>
    <submittedName>
        <fullName evidence="4">Bacterial Ig-like domain (Group 2)</fullName>
    </submittedName>
</protein>
<organism evidence="4 5">
    <name type="scientific">Blautia obeum</name>
    <dbReference type="NCBI Taxonomy" id="40520"/>
    <lineage>
        <taxon>Bacteria</taxon>
        <taxon>Bacillati</taxon>
        <taxon>Bacillota</taxon>
        <taxon>Clostridia</taxon>
        <taxon>Lachnospirales</taxon>
        <taxon>Lachnospiraceae</taxon>
        <taxon>Blautia</taxon>
    </lineage>
</organism>
<sequence>MRKRIYAWFMTLVLSITSISSTSIIYADDFSDETEGMTEDEGTEGEDITDDSEIDFDSEEDASINEEQIEEDESEESQDEVTIEQEISEEEEAEVSFDDGVEESDIEAVGDSAQNTYGVFGYEEYNGGVKITNYTGTEDFVSVPAKINGKKVTVIDSEVFAGHSELKSITLPEGLESIGYQFIAGTGITSLTVPSTVTGCDSNYGRYGITEGSSLETLIFADGIKMIPGYFCYKGGYGRDNYTLQHIEIPESVTEIGEKAFDGCAALEEIEIGKEISRIGNSAFQDCTGLKKVRFQKNDKTVITNAGKKLYPVTIGRQAFAGCITLTEVKLSVNINTIEPMAFSGCKELKELNLPEGLENIGYGFIANTGITNLTVPSTVTGGDCDYGREGILEGSVLETLIFADGIKMIPGYFCYKGDYGRDNYTLQHIEIPESVTEIGEKAFDGCAALEEIEIGKEISRIGNSAFQDCTGLKKVRFQKNDKTVITNAGKKLYPVTIGRQAFAGCITLTEVKLSVNINTIEPMAFSWCRDLKELNLPEGLESIGYDFIAGTEITSLIVPSTVTGCDSNYGRYGIVDGALYLEKIEFADTMKAIPDYFFKCYNENNSLEKVIIPESVTSIGDNTFYNCKNITIYGYSGSYAETYAVAHNIPFESLGDVIGSHEYDYSSTLDQWLLDKGTSNSMNYLIHGDNFLCTQSVAYYDSSNSEKLVETMSNMIYRGLDGWRDIFIKDTTKEQARDVLLALLKEQESEVSMLAKAEAGEKYAGIFVDSFKNANWAFAVNYGLNSEEINSLAELCTKDQIAEFLKSGKDVTISAYLQMKGGYSADSKVVKCIESFAKSKTFINRVVEGADFISDATKVLSLGEKTINNYYDIQRLLNADKMYEEMLLFIANDTGSVPVKNAAQELYNALHGGWRELTNLLAGDIENEVANKVYDKLVGKVIAALPYGEIIKTSLHYSVDLSNLLFKTDDVQKQKDNMRCIAYIGSSISRWLINTRMEYLTGADSTKAENAKKTVYAYYMLLKIRMVGEENLQKMMETARISWKGAYGASKGISETLKSNLQWMKASGVLKEMSTSVVACPVDVEIYDVSGNLIHTMKDGVEESGTIGNIYYSVVHEPVKDDYIKIVRLPVNSGYSLKCKAVDLGMVDFHTSTISDDGSEVQKSVFNIPVQKGNEIQISAISEEKTKCELIKDDKVVKEYEGQTSSEQYVSVTSIQINKKDLSLKEGERELIDFNILPSNATVPQVNWTSSDESVAEVSANGVVSAKKAGKTVIRGVADKENNITVEVSVTVLSESKDDQTGKDDHTTTECKHSWSKWKTLNKATVFKGETQKRTCSKCKKTEKRTLNNKVKPVIALNTTSVTLKVKQSTTGLKITKMANGDSVASWKSSNTKVVKVSGNGKLTAQKKTGKATVTVKLKSGIEKKIIVKVQKSNVKTTKITGIGKNTTLKMKQKMTLKPVRLPFTSMEKITFKSSNNKVATVNSKGVITAKKKGKVTITVKSGKKTVKIKVTVK</sequence>
<feature type="chain" id="PRO_5021877371" evidence="2">
    <location>
        <begin position="28"/>
        <end position="1515"/>
    </location>
</feature>
<dbReference type="Pfam" id="PF13306">
    <property type="entry name" value="LRR_5"/>
    <property type="match status" value="5"/>
</dbReference>
<dbReference type="Pfam" id="PF02368">
    <property type="entry name" value="Big_2"/>
    <property type="match status" value="2"/>
</dbReference>
<keyword evidence="5" id="KW-1185">Reference proteome</keyword>
<dbReference type="Gene3D" id="2.60.40.1080">
    <property type="match status" value="3"/>
</dbReference>
<dbReference type="SMART" id="SM00635">
    <property type="entry name" value="BID_2"/>
    <property type="match status" value="3"/>
</dbReference>
<dbReference type="EMBL" id="CABHNB010000044">
    <property type="protein sequence ID" value="VUX20435.1"/>
    <property type="molecule type" value="Genomic_DNA"/>
</dbReference>
<feature type="domain" description="BIG2" evidence="3">
    <location>
        <begin position="1437"/>
        <end position="1513"/>
    </location>
</feature>
<evidence type="ECO:0000313" key="4">
    <source>
        <dbReference type="EMBL" id="VUX20435.1"/>
    </source>
</evidence>
<feature type="domain" description="BIG2" evidence="3">
    <location>
        <begin position="1212"/>
        <end position="1289"/>
    </location>
</feature>
<evidence type="ECO:0000256" key="2">
    <source>
        <dbReference type="SAM" id="SignalP"/>
    </source>
</evidence>
<name>A0A564ULG5_9FIRM</name>
<evidence type="ECO:0000259" key="3">
    <source>
        <dbReference type="SMART" id="SM00635"/>
    </source>
</evidence>
<dbReference type="InterPro" id="IPR003343">
    <property type="entry name" value="Big_2"/>
</dbReference>
<feature type="region of interest" description="Disordered" evidence="1">
    <location>
        <begin position="32"/>
        <end position="80"/>
    </location>
</feature>
<gene>
    <name evidence="4" type="ORF">ROSSTS7063_03083</name>
</gene>
<dbReference type="InterPro" id="IPR026906">
    <property type="entry name" value="LRR_5"/>
</dbReference>
<dbReference type="RefSeq" id="WP_144369702.1">
    <property type="nucleotide sequence ID" value="NZ_CABHNB010000044.1"/>
</dbReference>
<dbReference type="PANTHER" id="PTHR45661:SF3">
    <property type="entry name" value="IG-LIKE DOMAIN-CONTAINING PROTEIN"/>
    <property type="match status" value="1"/>
</dbReference>
<dbReference type="Gene3D" id="3.80.10.10">
    <property type="entry name" value="Ribonuclease Inhibitor"/>
    <property type="match status" value="3"/>
</dbReference>
<accession>A0A564ULG5</accession>
<feature type="domain" description="BIG2" evidence="3">
    <location>
        <begin position="1352"/>
        <end position="1429"/>
    </location>
</feature>
<reference evidence="4 5" key="1">
    <citation type="submission" date="2019-07" db="EMBL/GenBank/DDBJ databases">
        <authorList>
            <person name="Hibberd C M."/>
            <person name="Gehrig L. J."/>
            <person name="Chang H.-W."/>
            <person name="Venkatesh S."/>
        </authorList>
    </citation>
    <scope>NUCLEOTIDE SEQUENCE [LARGE SCALE GENOMIC DNA]</scope>
    <source>
        <strain evidence="4">Ruminococcus_obeum_SSTS_Bg7063</strain>
    </source>
</reference>